<dbReference type="RefSeq" id="WP_235864657.1">
    <property type="nucleotide sequence ID" value="NZ_OBQC01000019.1"/>
</dbReference>
<evidence type="ECO:0000256" key="3">
    <source>
        <dbReference type="ARBA" id="ARBA00022475"/>
    </source>
</evidence>
<accession>A0A285UQC7</accession>
<keyword evidence="3" id="KW-1003">Cell membrane</keyword>
<comment type="subcellular location">
    <subcellularLocation>
        <location evidence="1">Cell membrane</location>
    </subcellularLocation>
</comment>
<evidence type="ECO:0000313" key="8">
    <source>
        <dbReference type="Proteomes" id="UP000219252"/>
    </source>
</evidence>
<sequence>MRKTKLKTMLLGLTGVLLLAGCGNEGEAESNGQGDGTTNVSEAVNYTITGVEPGAGLTQLTKDTLKAYENLEGWELQESSTVGMLAALDDAIRNEEPIIVSGWSPHWKFAAYDLKFLEDPKGTFGGIENIQTIARKGLEEDMPNAFKIIDTFNWEVEDIESVVLASQDIPMEEAAANWLDENRDKVAEWVEGTEKVDGKSIEIVLTPWDTERATAQVVAQVLEEQGFNVTLTPVDPVIMFEAIATGNGDASLAPWLPSTHATFYEEYKDDIVDLGPSLTGGRNGFVVPAYMDIDSIEDLEPKR</sequence>
<dbReference type="Proteomes" id="UP000219252">
    <property type="component" value="Unassembled WGS sequence"/>
</dbReference>
<dbReference type="PANTHER" id="PTHR47737:SF1">
    <property type="entry name" value="GLYCINE BETAINE_PROLINE BETAINE TRANSPORT SYSTEM PERMEASE PROTEIN PROW"/>
    <property type="match status" value="1"/>
</dbReference>
<dbReference type="EMBL" id="OBQC01000019">
    <property type="protein sequence ID" value="SOC44115.1"/>
    <property type="molecule type" value="Genomic_DNA"/>
</dbReference>
<dbReference type="Pfam" id="PF04069">
    <property type="entry name" value="OpuAC"/>
    <property type="match status" value="2"/>
</dbReference>
<keyword evidence="5" id="KW-0732">Signal</keyword>
<dbReference type="GO" id="GO:0043190">
    <property type="term" value="C:ATP-binding cassette (ABC) transporter complex"/>
    <property type="evidence" value="ECO:0007669"/>
    <property type="project" value="InterPro"/>
</dbReference>
<dbReference type="GO" id="GO:0031460">
    <property type="term" value="P:glycine betaine transport"/>
    <property type="evidence" value="ECO:0007669"/>
    <property type="project" value="TreeGrafter"/>
</dbReference>
<name>A0A285UQC7_9BACL</name>
<evidence type="ECO:0000256" key="4">
    <source>
        <dbReference type="ARBA" id="ARBA00023136"/>
    </source>
</evidence>
<dbReference type="PROSITE" id="PS51257">
    <property type="entry name" value="PROKAR_LIPOPROTEIN"/>
    <property type="match status" value="1"/>
</dbReference>
<feature type="domain" description="ABC-type glycine betaine transport system substrate-binding" evidence="6">
    <location>
        <begin position="40"/>
        <end position="181"/>
    </location>
</feature>
<dbReference type="AlphaFoldDB" id="A0A285UQC7"/>
<keyword evidence="2" id="KW-0813">Transport</keyword>
<organism evidence="7 8">
    <name type="scientific">Ureibacillus acetophenoni</name>
    <dbReference type="NCBI Taxonomy" id="614649"/>
    <lineage>
        <taxon>Bacteria</taxon>
        <taxon>Bacillati</taxon>
        <taxon>Bacillota</taxon>
        <taxon>Bacilli</taxon>
        <taxon>Bacillales</taxon>
        <taxon>Caryophanaceae</taxon>
        <taxon>Ureibacillus</taxon>
    </lineage>
</organism>
<dbReference type="GO" id="GO:0015226">
    <property type="term" value="F:carnitine transmembrane transporter activity"/>
    <property type="evidence" value="ECO:0007669"/>
    <property type="project" value="TreeGrafter"/>
</dbReference>
<dbReference type="PANTHER" id="PTHR47737">
    <property type="entry name" value="GLYCINE BETAINE/PROLINE BETAINE TRANSPORT SYSTEM PERMEASE PROTEIN PROW"/>
    <property type="match status" value="1"/>
</dbReference>
<gene>
    <name evidence="7" type="ORF">SAMN05877842_11917</name>
</gene>
<dbReference type="GO" id="GO:0005275">
    <property type="term" value="F:amine transmembrane transporter activity"/>
    <property type="evidence" value="ECO:0007669"/>
    <property type="project" value="TreeGrafter"/>
</dbReference>
<dbReference type="Gene3D" id="3.10.105.10">
    <property type="entry name" value="Dipeptide-binding Protein, Domain 3"/>
    <property type="match status" value="1"/>
</dbReference>
<dbReference type="SUPFAM" id="SSF53850">
    <property type="entry name" value="Periplasmic binding protein-like II"/>
    <property type="match status" value="2"/>
</dbReference>
<keyword evidence="8" id="KW-1185">Reference proteome</keyword>
<evidence type="ECO:0000256" key="5">
    <source>
        <dbReference type="SAM" id="SignalP"/>
    </source>
</evidence>
<evidence type="ECO:0000259" key="6">
    <source>
        <dbReference type="Pfam" id="PF04069"/>
    </source>
</evidence>
<keyword evidence="4" id="KW-0472">Membrane</keyword>
<dbReference type="Gene3D" id="3.40.190.100">
    <property type="entry name" value="Glycine betaine-binding periplasmic protein, domain 2"/>
    <property type="match status" value="1"/>
</dbReference>
<feature type="signal peptide" evidence="5">
    <location>
        <begin position="1"/>
        <end position="28"/>
    </location>
</feature>
<feature type="domain" description="ABC-type glycine betaine transport system substrate-binding" evidence="6">
    <location>
        <begin position="199"/>
        <end position="300"/>
    </location>
</feature>
<dbReference type="GO" id="GO:0015871">
    <property type="term" value="P:choline transport"/>
    <property type="evidence" value="ECO:0007669"/>
    <property type="project" value="TreeGrafter"/>
</dbReference>
<reference evidence="8" key="1">
    <citation type="submission" date="2017-08" db="EMBL/GenBank/DDBJ databases">
        <authorList>
            <person name="Varghese N."/>
            <person name="Submissions S."/>
        </authorList>
    </citation>
    <scope>NUCLEOTIDE SEQUENCE [LARGE SCALE GENOMIC DNA]</scope>
    <source>
        <strain evidence="8">JC23</strain>
    </source>
</reference>
<evidence type="ECO:0000256" key="2">
    <source>
        <dbReference type="ARBA" id="ARBA00022448"/>
    </source>
</evidence>
<proteinExistence type="predicted"/>
<protein>
    <submittedName>
        <fullName evidence="7">Glycine betaine/proline transport system substrate-binding protein</fullName>
    </submittedName>
</protein>
<evidence type="ECO:0000256" key="1">
    <source>
        <dbReference type="ARBA" id="ARBA00004236"/>
    </source>
</evidence>
<evidence type="ECO:0000313" key="7">
    <source>
        <dbReference type="EMBL" id="SOC44115.1"/>
    </source>
</evidence>
<feature type="chain" id="PRO_5012673621" evidence="5">
    <location>
        <begin position="29"/>
        <end position="303"/>
    </location>
</feature>
<dbReference type="InterPro" id="IPR007210">
    <property type="entry name" value="ABC_Gly_betaine_transp_sub-bd"/>
</dbReference>